<protein>
    <submittedName>
        <fullName evidence="2">Uncharacterized protein</fullName>
    </submittedName>
</protein>
<feature type="transmembrane region" description="Helical" evidence="1">
    <location>
        <begin position="37"/>
        <end position="60"/>
    </location>
</feature>
<dbReference type="AlphaFoldDB" id="A0A139AX34"/>
<keyword evidence="1" id="KW-1133">Transmembrane helix</keyword>
<accession>A0A139AX34</accession>
<evidence type="ECO:0000256" key="1">
    <source>
        <dbReference type="SAM" id="Phobius"/>
    </source>
</evidence>
<dbReference type="Proteomes" id="UP000070544">
    <property type="component" value="Unassembled WGS sequence"/>
</dbReference>
<keyword evidence="3" id="KW-1185">Reference proteome</keyword>
<evidence type="ECO:0000313" key="2">
    <source>
        <dbReference type="EMBL" id="KXS21264.1"/>
    </source>
</evidence>
<sequence>MGQKGGKGNGWKKIISKWRERYVNRCWKRWDRYTATVANFGCLSAIFHLFGVLSFVSFSFPPPPASPRRTVHRLYVECRNRIILIGFTLDSSVPPSPFRARAPHPHLSYAICVGIRYRHRWIQVPSRICLPVPVRITSARQFGKRHKLVLRHVMQRVPYHRDLRGRDDDDFKCFGRLEGEGGGKGDAKMSP</sequence>
<gene>
    <name evidence="2" type="ORF">M427DRAFT_315134</name>
</gene>
<name>A0A139AX34_GONPJ</name>
<keyword evidence="1" id="KW-0812">Transmembrane</keyword>
<dbReference type="EMBL" id="KQ965733">
    <property type="protein sequence ID" value="KXS21264.1"/>
    <property type="molecule type" value="Genomic_DNA"/>
</dbReference>
<keyword evidence="1" id="KW-0472">Membrane</keyword>
<evidence type="ECO:0000313" key="3">
    <source>
        <dbReference type="Proteomes" id="UP000070544"/>
    </source>
</evidence>
<proteinExistence type="predicted"/>
<reference evidence="2 3" key="1">
    <citation type="journal article" date="2015" name="Genome Biol. Evol.">
        <title>Phylogenomic analyses indicate that early fungi evolved digesting cell walls of algal ancestors of land plants.</title>
        <authorList>
            <person name="Chang Y."/>
            <person name="Wang S."/>
            <person name="Sekimoto S."/>
            <person name="Aerts A.L."/>
            <person name="Choi C."/>
            <person name="Clum A."/>
            <person name="LaButti K.M."/>
            <person name="Lindquist E.A."/>
            <person name="Yee Ngan C."/>
            <person name="Ohm R.A."/>
            <person name="Salamov A.A."/>
            <person name="Grigoriev I.V."/>
            <person name="Spatafora J.W."/>
            <person name="Berbee M.L."/>
        </authorList>
    </citation>
    <scope>NUCLEOTIDE SEQUENCE [LARGE SCALE GENOMIC DNA]</scope>
    <source>
        <strain evidence="2 3">JEL478</strain>
    </source>
</reference>
<organism evidence="2 3">
    <name type="scientific">Gonapodya prolifera (strain JEL478)</name>
    <name type="common">Monoblepharis prolifera</name>
    <dbReference type="NCBI Taxonomy" id="1344416"/>
    <lineage>
        <taxon>Eukaryota</taxon>
        <taxon>Fungi</taxon>
        <taxon>Fungi incertae sedis</taxon>
        <taxon>Chytridiomycota</taxon>
        <taxon>Chytridiomycota incertae sedis</taxon>
        <taxon>Monoblepharidomycetes</taxon>
        <taxon>Monoblepharidales</taxon>
        <taxon>Gonapodyaceae</taxon>
        <taxon>Gonapodya</taxon>
    </lineage>
</organism>